<dbReference type="Pfam" id="PF14181">
    <property type="entry name" value="YqfQ"/>
    <property type="match status" value="1"/>
</dbReference>
<gene>
    <name evidence="2" type="ORF">HMI01_12540</name>
    <name evidence="3" type="ORF">SAMN05421668_11161</name>
</gene>
<keyword evidence="5" id="KW-1185">Reference proteome</keyword>
<evidence type="ECO:0000313" key="4">
    <source>
        <dbReference type="Proteomes" id="UP000199139"/>
    </source>
</evidence>
<reference evidence="3 4" key="1">
    <citation type="submission" date="2016-10" db="EMBL/GenBank/DDBJ databases">
        <authorList>
            <person name="de Groot N.N."/>
        </authorList>
    </citation>
    <scope>NUCLEOTIDE SEQUENCE [LARGE SCALE GENOMIC DNA]</scope>
    <source>
        <strain evidence="3 4">DSM 17074</strain>
    </source>
</reference>
<dbReference type="RefSeq" id="WP_062319386.1">
    <property type="nucleotide sequence ID" value="NZ_BJWJ01000010.1"/>
</dbReference>
<dbReference type="Proteomes" id="UP000321773">
    <property type="component" value="Unassembled WGS sequence"/>
</dbReference>
<reference evidence="2 5" key="2">
    <citation type="submission" date="2019-07" db="EMBL/GenBank/DDBJ databases">
        <title>Whole genome shotgun sequence of Halolactibacillus miurensis NBRC 100873.</title>
        <authorList>
            <person name="Hosoyama A."/>
            <person name="Uohara A."/>
            <person name="Ohji S."/>
            <person name="Ichikawa N."/>
        </authorList>
    </citation>
    <scope>NUCLEOTIDE SEQUENCE [LARGE SCALE GENOMIC DNA]</scope>
    <source>
        <strain evidence="2 5">NBRC 100873</strain>
    </source>
</reference>
<feature type="region of interest" description="Disordered" evidence="1">
    <location>
        <begin position="91"/>
        <end position="136"/>
    </location>
</feature>
<dbReference type="OrthoDB" id="2860117at2"/>
<dbReference type="EMBL" id="FPAI01000011">
    <property type="protein sequence ID" value="SFS82118.1"/>
    <property type="molecule type" value="Genomic_DNA"/>
</dbReference>
<proteinExistence type="predicted"/>
<dbReference type="EMBL" id="BJWJ01000010">
    <property type="protein sequence ID" value="GEM04266.1"/>
    <property type="molecule type" value="Genomic_DNA"/>
</dbReference>
<dbReference type="Proteomes" id="UP000199139">
    <property type="component" value="Unassembled WGS sequence"/>
</dbReference>
<dbReference type="AlphaFoldDB" id="A0A1I6SZ09"/>
<evidence type="ECO:0000313" key="5">
    <source>
        <dbReference type="Proteomes" id="UP000321773"/>
    </source>
</evidence>
<sequence length="164" mass="18825">MCAYYPNGPYMPYPPYYYPYQPPTQKLTKPKTLTNMTATSQVTKQLKDLPQYLDQLQHVLKTTQSFVPYIKQYGPLLKSLPELIQVFKSDDKPAEKASKLPAKTKETDRPKQMNFLSEPLPDTNHSDESEQLEPLISTDYKRPSCLTIEAFEEIVDSNGPALYI</sequence>
<protein>
    <submittedName>
        <fullName evidence="3">YqfQ-like protein</fullName>
    </submittedName>
</protein>
<organism evidence="3 4">
    <name type="scientific">Halolactibacillus miurensis</name>
    <dbReference type="NCBI Taxonomy" id="306541"/>
    <lineage>
        <taxon>Bacteria</taxon>
        <taxon>Bacillati</taxon>
        <taxon>Bacillota</taxon>
        <taxon>Bacilli</taxon>
        <taxon>Bacillales</taxon>
        <taxon>Bacillaceae</taxon>
        <taxon>Halolactibacillus</taxon>
    </lineage>
</organism>
<dbReference type="InterPro" id="IPR025571">
    <property type="entry name" value="YqfQ"/>
</dbReference>
<dbReference type="STRING" id="306541.SAMN05421668_11161"/>
<evidence type="ECO:0000313" key="2">
    <source>
        <dbReference type="EMBL" id="GEM04266.1"/>
    </source>
</evidence>
<name>A0A1I6SZ09_9BACI</name>
<evidence type="ECO:0000313" key="3">
    <source>
        <dbReference type="EMBL" id="SFS82118.1"/>
    </source>
</evidence>
<accession>A0A1I6SZ09</accession>
<feature type="compositionally biased region" description="Basic and acidic residues" evidence="1">
    <location>
        <begin position="91"/>
        <end position="111"/>
    </location>
</feature>
<evidence type="ECO:0000256" key="1">
    <source>
        <dbReference type="SAM" id="MobiDB-lite"/>
    </source>
</evidence>